<evidence type="ECO:0000313" key="8">
    <source>
        <dbReference type="Proteomes" id="UP000632339"/>
    </source>
</evidence>
<dbReference type="RefSeq" id="WP_019943081.1">
    <property type="nucleotide sequence ID" value="NZ_BMLI01000001.1"/>
</dbReference>
<evidence type="ECO:0000256" key="4">
    <source>
        <dbReference type="PROSITE-ProRule" id="PRU01240"/>
    </source>
</evidence>
<keyword evidence="1 4" id="KW-0645">Protease</keyword>
<keyword evidence="8" id="KW-1185">Reference proteome</keyword>
<dbReference type="SUPFAM" id="SSF52743">
    <property type="entry name" value="Subtilisin-like"/>
    <property type="match status" value="1"/>
</dbReference>
<dbReference type="EMBL" id="BMLI01000001">
    <property type="protein sequence ID" value="GGM94430.1"/>
    <property type="molecule type" value="Genomic_DNA"/>
</dbReference>
<evidence type="ECO:0000256" key="2">
    <source>
        <dbReference type="ARBA" id="ARBA00022801"/>
    </source>
</evidence>
<dbReference type="PANTHER" id="PTHR42884:SF14">
    <property type="entry name" value="NEUROENDOCRINE CONVERTASE 1"/>
    <property type="match status" value="1"/>
</dbReference>
<evidence type="ECO:0000256" key="1">
    <source>
        <dbReference type="ARBA" id="ARBA00022670"/>
    </source>
</evidence>
<feature type="active site" description="Charge relay system" evidence="4">
    <location>
        <position position="238"/>
    </location>
</feature>
<dbReference type="PROSITE" id="PS51892">
    <property type="entry name" value="SUBTILASE"/>
    <property type="match status" value="1"/>
</dbReference>
<protein>
    <recommendedName>
        <fullName evidence="9">Secreted protein (Por secretion system target)</fullName>
    </recommendedName>
</protein>
<dbReference type="Proteomes" id="UP000632339">
    <property type="component" value="Unassembled WGS sequence"/>
</dbReference>
<dbReference type="PROSITE" id="PS00137">
    <property type="entry name" value="SUBTILASE_HIS"/>
    <property type="match status" value="1"/>
</dbReference>
<accession>A0ABQ2HYG0</accession>
<dbReference type="InterPro" id="IPR026444">
    <property type="entry name" value="Secre_tail"/>
</dbReference>
<feature type="active site" description="Charge relay system" evidence="4">
    <location>
        <position position="443"/>
    </location>
</feature>
<gene>
    <name evidence="7" type="ORF">GCM10010967_29600</name>
</gene>
<name>A0ABQ2HYG0_9BACT</name>
<dbReference type="Gene3D" id="3.40.50.200">
    <property type="entry name" value="Peptidase S8/S53 domain"/>
    <property type="match status" value="1"/>
</dbReference>
<evidence type="ECO:0000313" key="7">
    <source>
        <dbReference type="EMBL" id="GGM94430.1"/>
    </source>
</evidence>
<feature type="domain" description="Peptidase S8/S53" evidence="5">
    <location>
        <begin position="231"/>
        <end position="481"/>
    </location>
</feature>
<organism evidence="7 8">
    <name type="scientific">Dyadobacter beijingensis</name>
    <dbReference type="NCBI Taxonomy" id="365489"/>
    <lineage>
        <taxon>Bacteria</taxon>
        <taxon>Pseudomonadati</taxon>
        <taxon>Bacteroidota</taxon>
        <taxon>Cytophagia</taxon>
        <taxon>Cytophagales</taxon>
        <taxon>Spirosomataceae</taxon>
        <taxon>Dyadobacter</taxon>
    </lineage>
</organism>
<evidence type="ECO:0000259" key="5">
    <source>
        <dbReference type="Pfam" id="PF00082"/>
    </source>
</evidence>
<reference evidence="8" key="1">
    <citation type="journal article" date="2019" name="Int. J. Syst. Evol. Microbiol.">
        <title>The Global Catalogue of Microorganisms (GCM) 10K type strain sequencing project: providing services to taxonomists for standard genome sequencing and annotation.</title>
        <authorList>
            <consortium name="The Broad Institute Genomics Platform"/>
            <consortium name="The Broad Institute Genome Sequencing Center for Infectious Disease"/>
            <person name="Wu L."/>
            <person name="Ma J."/>
        </authorList>
    </citation>
    <scope>NUCLEOTIDE SEQUENCE [LARGE SCALE GENOMIC DNA]</scope>
    <source>
        <strain evidence="8">CGMCC 1.6375</strain>
    </source>
</reference>
<dbReference type="PRINTS" id="PR00723">
    <property type="entry name" value="SUBTILISIN"/>
</dbReference>
<dbReference type="Pfam" id="PF00082">
    <property type="entry name" value="Peptidase_S8"/>
    <property type="match status" value="1"/>
</dbReference>
<dbReference type="InterPro" id="IPR022398">
    <property type="entry name" value="Peptidase_S8_His-AS"/>
</dbReference>
<feature type="domain" description="Secretion system C-terminal sorting" evidence="6">
    <location>
        <begin position="704"/>
        <end position="783"/>
    </location>
</feature>
<dbReference type="PANTHER" id="PTHR42884">
    <property type="entry name" value="PROPROTEIN CONVERTASE SUBTILISIN/KEXIN-RELATED"/>
    <property type="match status" value="1"/>
</dbReference>
<evidence type="ECO:0000259" key="6">
    <source>
        <dbReference type="Pfam" id="PF18962"/>
    </source>
</evidence>
<dbReference type="InterPro" id="IPR015500">
    <property type="entry name" value="Peptidase_S8_subtilisin-rel"/>
</dbReference>
<dbReference type="InterPro" id="IPR036852">
    <property type="entry name" value="Peptidase_S8/S53_dom_sf"/>
</dbReference>
<evidence type="ECO:0000256" key="3">
    <source>
        <dbReference type="ARBA" id="ARBA00022825"/>
    </source>
</evidence>
<dbReference type="Pfam" id="PF18962">
    <property type="entry name" value="Por_Secre_tail"/>
    <property type="match status" value="1"/>
</dbReference>
<feature type="active site" description="Charge relay system" evidence="4">
    <location>
        <position position="274"/>
    </location>
</feature>
<comment type="caution">
    <text evidence="7">The sequence shown here is derived from an EMBL/GenBank/DDBJ whole genome shotgun (WGS) entry which is preliminary data.</text>
</comment>
<sequence>MKKTPLFYVCFLVLHVLGYVAVAQDMFHFANETQYPIYLSKKIALIQFYDQRQIENIPAANLADLAETIKIIEGIPGMAYVTFPDGMTKADMERSIQAIRTKPNIRSAHAMMTNVEGEEVAGFLDVLIVRLKANADFTLFQSVLNEKGLSIKDTDKFDNRIFYISGQSVLNNPISVCNELSSTKLLEFAQPNSLRYIKPAGTPADPLFSSQWGHTKMQIPEAWDITTGCSAIKIAIIDNGVQLNHPDLIDNLVFGYDATLGGTNGGAVAGEIPHGTKCAGIAAAASNGIGLAGAAYTCKIIPVRAYSTLGGNLSTDAFIATAINFAAGAADVISMSWTIVSASHPNVDLAITAAINNATTTGRANKGCVLVGAMGNDGTNIFTLPTRLPNVLAVGTSVQNDTKWSGTNTPTGTYKIDLVAPGPDVATITGSSYSNSPNDHRTSWSTPTIGGIAALILSANPSLTHQQVKRLIVETCEKVGGYSYIVGNSIKYVDLSHSTDMGHGRANAFKALEKAAGGPIVGPTLVCSTGNFSITSPIQGATLSWSTTNAGLTITNAGTATRQAGFNGEVTVIATITAPGSCPVTLIKKIHVGMPVLMNGYYVSNGAQYGLVESDESYPNTICWNANPTTGNVFTSILGSTSTSWTKISSTPIGLLWSSSGGNLCITFQSIGQQGIFKLNYSNACAALSKFYGLKSISCANFLVYPNPASDIVTFEFENTNDMDNLYHEIQLICEQSGRVVRTVNVSEIFKGKQFIEGNKVEINVSDLSRGVYYVHAIPGKTSKLKGESVRILLE</sequence>
<comment type="similarity">
    <text evidence="4">Belongs to the peptidase S8 family.</text>
</comment>
<evidence type="ECO:0008006" key="9">
    <source>
        <dbReference type="Google" id="ProtNLM"/>
    </source>
</evidence>
<dbReference type="InterPro" id="IPR000209">
    <property type="entry name" value="Peptidase_S8/S53_dom"/>
</dbReference>
<keyword evidence="3 4" id="KW-0720">Serine protease</keyword>
<proteinExistence type="inferred from homology"/>
<keyword evidence="2 4" id="KW-0378">Hydrolase</keyword>